<accession>A0ABU6QLY5</accession>
<dbReference type="Proteomes" id="UP001341840">
    <property type="component" value="Unassembled WGS sequence"/>
</dbReference>
<feature type="region of interest" description="Disordered" evidence="1">
    <location>
        <begin position="1"/>
        <end position="152"/>
    </location>
</feature>
<proteinExistence type="predicted"/>
<sequence>MNLWRRWMCGGDDKSTPASQKSINKQEFNWKKAYKGSRSSASPGTSSHRGIPAEQRRHEADWNGGPDGESDWNDGRDRHGRLARTVRQERKEKGSTAPAEGKARRQHGPRLHGDDSACGARRGVSQRGGTGRDRSAAEPTGGVRNRLWPDVR</sequence>
<comment type="caution">
    <text evidence="2">The sequence shown here is derived from an EMBL/GenBank/DDBJ whole genome shotgun (WGS) entry which is preliminary data.</text>
</comment>
<feature type="compositionally biased region" description="Low complexity" evidence="1">
    <location>
        <begin position="37"/>
        <end position="47"/>
    </location>
</feature>
<name>A0ABU6QLY5_9FABA</name>
<dbReference type="EMBL" id="JASCZI010000666">
    <property type="protein sequence ID" value="MED6112900.1"/>
    <property type="molecule type" value="Genomic_DNA"/>
</dbReference>
<organism evidence="2 3">
    <name type="scientific">Stylosanthes scabra</name>
    <dbReference type="NCBI Taxonomy" id="79078"/>
    <lineage>
        <taxon>Eukaryota</taxon>
        <taxon>Viridiplantae</taxon>
        <taxon>Streptophyta</taxon>
        <taxon>Embryophyta</taxon>
        <taxon>Tracheophyta</taxon>
        <taxon>Spermatophyta</taxon>
        <taxon>Magnoliopsida</taxon>
        <taxon>eudicotyledons</taxon>
        <taxon>Gunneridae</taxon>
        <taxon>Pentapetalae</taxon>
        <taxon>rosids</taxon>
        <taxon>fabids</taxon>
        <taxon>Fabales</taxon>
        <taxon>Fabaceae</taxon>
        <taxon>Papilionoideae</taxon>
        <taxon>50 kb inversion clade</taxon>
        <taxon>dalbergioids sensu lato</taxon>
        <taxon>Dalbergieae</taxon>
        <taxon>Pterocarpus clade</taxon>
        <taxon>Stylosanthes</taxon>
    </lineage>
</organism>
<evidence type="ECO:0000313" key="3">
    <source>
        <dbReference type="Proteomes" id="UP001341840"/>
    </source>
</evidence>
<evidence type="ECO:0000313" key="2">
    <source>
        <dbReference type="EMBL" id="MED6112900.1"/>
    </source>
</evidence>
<gene>
    <name evidence="2" type="ORF">PIB30_065991</name>
</gene>
<feature type="compositionally biased region" description="Polar residues" evidence="1">
    <location>
        <begin position="16"/>
        <end position="27"/>
    </location>
</feature>
<keyword evidence="3" id="KW-1185">Reference proteome</keyword>
<reference evidence="2 3" key="1">
    <citation type="journal article" date="2023" name="Plants (Basel)">
        <title>Bridging the Gap: Combining Genomics and Transcriptomics Approaches to Understand Stylosanthes scabra, an Orphan Legume from the Brazilian Caatinga.</title>
        <authorList>
            <person name="Ferreira-Neto J.R.C."/>
            <person name="da Silva M.D."/>
            <person name="Binneck E."/>
            <person name="de Melo N.F."/>
            <person name="da Silva R.H."/>
            <person name="de Melo A.L.T.M."/>
            <person name="Pandolfi V."/>
            <person name="Bustamante F.O."/>
            <person name="Brasileiro-Vidal A.C."/>
            <person name="Benko-Iseppon A.M."/>
        </authorList>
    </citation>
    <scope>NUCLEOTIDE SEQUENCE [LARGE SCALE GENOMIC DNA]</scope>
    <source>
        <tissue evidence="2">Leaves</tissue>
    </source>
</reference>
<evidence type="ECO:0000256" key="1">
    <source>
        <dbReference type="SAM" id="MobiDB-lite"/>
    </source>
</evidence>
<protein>
    <submittedName>
        <fullName evidence="2">Uncharacterized protein</fullName>
    </submittedName>
</protein>